<dbReference type="GO" id="GO:0055074">
    <property type="term" value="P:calcium ion homeostasis"/>
    <property type="evidence" value="ECO:0007669"/>
    <property type="project" value="TreeGrafter"/>
</dbReference>
<evidence type="ECO:0000256" key="1">
    <source>
        <dbReference type="SAM" id="Phobius"/>
    </source>
</evidence>
<dbReference type="Pfam" id="PF20053">
    <property type="entry name" value="WC-rich"/>
    <property type="match status" value="1"/>
</dbReference>
<accession>A0A8S4GF51</accession>
<sequence length="596" mass="67362">MLPNRSSGRKRWNLHDGPQGSLRRLRNQLAEDGCADSQVVLAKQLLAEKCELEADKISNFKQALDWLICATEQGHQEARRLLRRCIRSGVLEEDSAAIVRAKSCLKASRQETVARKAARDLFASLSNGEQYITTLQLEKRIREICNVTLKQEAEKESDSDEDTPEQEVPQELEAENHLEDAQLQAGDQAHANGALSTAPLIQDYPERCTTSGDEIRNLTVDNLVSAAVDYCQGELPLVSYELTLTDPSLKALDHIPLLHRAFLHPICITLSKVLYLTTVAVLVVSSLCIACFLAKLETTKKYVTPLQLSIGLVMVVYFGNQFFMSYQDDGLPAGFIDLFDDKPTIKSLLKNEYDFEENQYQISWEDYYSQCNSPSWAESNMAATQIKCSVLEGTFVNWEGYVKEVKIKSVKNRWNDFASWLPGFVQEIFKCYYGEEYATLCSMHEGLLSSKECDFVRRVARQSGKSCHLDNLNEYTHEIKLSMSAGGGLISRHADINVIFDNYFTNYTRQLRADDKIRFKGVLLNSEDSYNIGDQETKINGYEINCLECKRSPGNISSKTPSNTKFSDLCKTIVNDCIVSTKYILNFMLNPVIVFK</sequence>
<dbReference type="GO" id="GO:0005789">
    <property type="term" value="C:endoplasmic reticulum membrane"/>
    <property type="evidence" value="ECO:0007669"/>
    <property type="project" value="TreeGrafter"/>
</dbReference>
<evidence type="ECO:0000313" key="5">
    <source>
        <dbReference type="EMBL" id="CAG9138569.1"/>
    </source>
</evidence>
<feature type="transmembrane region" description="Helical" evidence="1">
    <location>
        <begin position="273"/>
        <end position="294"/>
    </location>
</feature>
<evidence type="ECO:0000313" key="6">
    <source>
        <dbReference type="Proteomes" id="UP000653454"/>
    </source>
</evidence>
<dbReference type="AlphaFoldDB" id="A0A8S4GF51"/>
<dbReference type="Proteomes" id="UP000653454">
    <property type="component" value="Unassembled WGS sequence"/>
</dbReference>
<gene>
    <name evidence="5" type="ORF">PLXY2_LOCUS16797</name>
</gene>
<dbReference type="GO" id="GO:0030968">
    <property type="term" value="P:endoplasmic reticulum unfolded protein response"/>
    <property type="evidence" value="ECO:0007669"/>
    <property type="project" value="TreeGrafter"/>
</dbReference>
<keyword evidence="1" id="KW-0472">Membrane</keyword>
<dbReference type="EMBL" id="CAJHNJ030000692">
    <property type="protein sequence ID" value="CAG9138569.1"/>
    <property type="molecule type" value="Genomic_DNA"/>
</dbReference>
<dbReference type="PRINTS" id="PR02060">
    <property type="entry name" value="WOLFFAMILY"/>
</dbReference>
<dbReference type="PANTHER" id="PTHR13098">
    <property type="entry name" value="WOLFRAMIN"/>
    <property type="match status" value="1"/>
</dbReference>
<comment type="caution">
    <text evidence="5">The sequence shown here is derived from an EMBL/GenBank/DDBJ whole genome shotgun (WGS) entry which is preliminary data.</text>
</comment>
<dbReference type="PANTHER" id="PTHR13098:SF3">
    <property type="entry name" value="WOLFRAMIN"/>
    <property type="match status" value="1"/>
</dbReference>
<organism evidence="5 6">
    <name type="scientific">Plutella xylostella</name>
    <name type="common">Diamondback moth</name>
    <name type="synonym">Plutella maculipennis</name>
    <dbReference type="NCBI Taxonomy" id="51655"/>
    <lineage>
        <taxon>Eukaryota</taxon>
        <taxon>Metazoa</taxon>
        <taxon>Ecdysozoa</taxon>
        <taxon>Arthropoda</taxon>
        <taxon>Hexapoda</taxon>
        <taxon>Insecta</taxon>
        <taxon>Pterygota</taxon>
        <taxon>Neoptera</taxon>
        <taxon>Endopterygota</taxon>
        <taxon>Lepidoptera</taxon>
        <taxon>Glossata</taxon>
        <taxon>Ditrysia</taxon>
        <taxon>Yponomeutoidea</taxon>
        <taxon>Plutellidae</taxon>
        <taxon>Plutella</taxon>
    </lineage>
</organism>
<reference evidence="5" key="1">
    <citation type="submission" date="2020-11" db="EMBL/GenBank/DDBJ databases">
        <authorList>
            <person name="Whiteford S."/>
        </authorList>
    </citation>
    <scope>NUCLEOTIDE SEQUENCE</scope>
</reference>
<name>A0A8S4GF51_PLUXY</name>
<dbReference type="InterPro" id="IPR045461">
    <property type="entry name" value="Wolframin_OB_fold"/>
</dbReference>
<evidence type="ECO:0000259" key="2">
    <source>
        <dbReference type="Pfam" id="PF19913"/>
    </source>
</evidence>
<dbReference type="InterPro" id="IPR026209">
    <property type="entry name" value="Wolframin_fam"/>
</dbReference>
<evidence type="ECO:0000259" key="3">
    <source>
        <dbReference type="Pfam" id="PF19914"/>
    </source>
</evidence>
<evidence type="ECO:0000259" key="4">
    <source>
        <dbReference type="Pfam" id="PF20053"/>
    </source>
</evidence>
<feature type="domain" description="Wolframin cysteine-rich" evidence="4">
    <location>
        <begin position="364"/>
        <end position="470"/>
    </location>
</feature>
<dbReference type="Pfam" id="PF19914">
    <property type="entry name" value="WEF-hand"/>
    <property type="match status" value="1"/>
</dbReference>
<keyword evidence="6" id="KW-1185">Reference proteome</keyword>
<proteinExistence type="predicted"/>
<keyword evidence="1" id="KW-0812">Transmembrane</keyword>
<dbReference type="InterPro" id="IPR045460">
    <property type="entry name" value="Wolframin_EF-hand"/>
</dbReference>
<dbReference type="InterPro" id="IPR045400">
    <property type="entry name" value="Wolframin_Cys-rich"/>
</dbReference>
<feature type="domain" description="Wolframin OB-fold" evidence="2">
    <location>
        <begin position="473"/>
        <end position="596"/>
    </location>
</feature>
<feature type="domain" description="Wolframin EF-hand" evidence="3">
    <location>
        <begin position="114"/>
        <end position="231"/>
    </location>
</feature>
<protein>
    <submittedName>
        <fullName evidence="5">(diamondback moth) hypothetical protein</fullName>
    </submittedName>
</protein>
<feature type="transmembrane region" description="Helical" evidence="1">
    <location>
        <begin position="306"/>
        <end position="324"/>
    </location>
</feature>
<keyword evidence="1" id="KW-1133">Transmembrane helix</keyword>
<dbReference type="Pfam" id="PF19913">
    <property type="entry name" value="WCOB"/>
    <property type="match status" value="1"/>
</dbReference>